<evidence type="ECO:0000313" key="2">
    <source>
        <dbReference type="EMBL" id="PLW11355.1"/>
    </source>
</evidence>
<proteinExistence type="predicted"/>
<dbReference type="EMBL" id="PGCJ01000192">
    <property type="protein sequence ID" value="PLW39646.1"/>
    <property type="molecule type" value="Genomic_DNA"/>
</dbReference>
<dbReference type="Proteomes" id="UP000235388">
    <property type="component" value="Unassembled WGS sequence"/>
</dbReference>
<dbReference type="EMBL" id="PGCJ01001023">
    <property type="protein sequence ID" value="PLW11355.1"/>
    <property type="molecule type" value="Genomic_DNA"/>
</dbReference>
<accession>A0A2N5SDW4</accession>
<dbReference type="AlphaFoldDB" id="A0A2N5SDW4"/>
<evidence type="ECO:0000313" key="4">
    <source>
        <dbReference type="Proteomes" id="UP000235388"/>
    </source>
</evidence>
<reference evidence="2 4" key="1">
    <citation type="submission" date="2017-11" db="EMBL/GenBank/DDBJ databases">
        <title>De novo assembly and phasing of dikaryotic genomes from two isolates of Puccinia coronata f. sp. avenae, the causal agent of oat crown rust.</title>
        <authorList>
            <person name="Miller M.E."/>
            <person name="Zhang Y."/>
            <person name="Omidvar V."/>
            <person name="Sperschneider J."/>
            <person name="Schwessinger B."/>
            <person name="Raley C."/>
            <person name="Palmer J.M."/>
            <person name="Garnica D."/>
            <person name="Upadhyaya N."/>
            <person name="Rathjen J."/>
            <person name="Taylor J.M."/>
            <person name="Park R.F."/>
            <person name="Dodds P.N."/>
            <person name="Hirsch C.D."/>
            <person name="Kianian S.F."/>
            <person name="Figueroa M."/>
        </authorList>
    </citation>
    <scope>NUCLEOTIDE SEQUENCE [LARGE SCALE GENOMIC DNA]</scope>
    <source>
        <strain evidence="2">12NC29</strain>
    </source>
</reference>
<keyword evidence="4" id="KW-1185">Reference proteome</keyword>
<comment type="caution">
    <text evidence="2">The sequence shown here is derived from an EMBL/GenBank/DDBJ whole genome shotgun (WGS) entry which is preliminary data.</text>
</comment>
<feature type="region of interest" description="Disordered" evidence="1">
    <location>
        <begin position="86"/>
        <end position="105"/>
    </location>
</feature>
<sequence length="151" mass="16374">MFDRWSDSALLAGWTGLSNQFLGPVAQDQLGPCQQRNNPACQHFHQAAHPTAPHNTAHLPAAGYVPNFQGFYSIVAPTGYTGMYPQVQAPPHQAPGPTGNNTQPADSYRLQYWLQQVNNRRLPDNSSTLPASQPAARFTNTSSVSLCDAKG</sequence>
<gene>
    <name evidence="3" type="ORF">PCANC_19380</name>
    <name evidence="2" type="ORF">PCANC_27438</name>
</gene>
<name>A0A2N5SDW4_9BASI</name>
<protein>
    <submittedName>
        <fullName evidence="2">Uncharacterized protein</fullName>
    </submittedName>
</protein>
<evidence type="ECO:0000256" key="1">
    <source>
        <dbReference type="SAM" id="MobiDB-lite"/>
    </source>
</evidence>
<evidence type="ECO:0000313" key="3">
    <source>
        <dbReference type="EMBL" id="PLW39646.1"/>
    </source>
</evidence>
<organism evidence="2 4">
    <name type="scientific">Puccinia coronata f. sp. avenae</name>
    <dbReference type="NCBI Taxonomy" id="200324"/>
    <lineage>
        <taxon>Eukaryota</taxon>
        <taxon>Fungi</taxon>
        <taxon>Dikarya</taxon>
        <taxon>Basidiomycota</taxon>
        <taxon>Pucciniomycotina</taxon>
        <taxon>Pucciniomycetes</taxon>
        <taxon>Pucciniales</taxon>
        <taxon>Pucciniaceae</taxon>
        <taxon>Puccinia</taxon>
    </lineage>
</organism>